<keyword evidence="2" id="KW-1185">Reference proteome</keyword>
<reference evidence="1 2" key="1">
    <citation type="submission" date="2007-01" db="EMBL/GenBank/DDBJ databases">
        <authorList>
            <person name="Haygood M."/>
            <person name="Podell S."/>
            <person name="Anderson C."/>
            <person name="Hopkinson B."/>
            <person name="Roe K."/>
            <person name="Barbeau K."/>
            <person name="Gaasterland T."/>
            <person name="Ferriera S."/>
            <person name="Johnson J."/>
            <person name="Kravitz S."/>
            <person name="Beeson K."/>
            <person name="Sutton G."/>
            <person name="Rogers Y.-H."/>
            <person name="Friedman R."/>
            <person name="Frazier M."/>
            <person name="Venter J.C."/>
        </authorList>
    </citation>
    <scope>NUCLEOTIDE SEQUENCE [LARGE SCALE GENOMIC DNA]</scope>
    <source>
        <strain evidence="1 2">ATCC 23134</strain>
    </source>
</reference>
<proteinExistence type="predicted"/>
<evidence type="ECO:0000313" key="1">
    <source>
        <dbReference type="EMBL" id="EAY30920.1"/>
    </source>
</evidence>
<protein>
    <submittedName>
        <fullName evidence="1">Uncharacterized protein</fullName>
    </submittedName>
</protein>
<dbReference type="EMBL" id="AAWS01000005">
    <property type="protein sequence ID" value="EAY30920.1"/>
    <property type="molecule type" value="Genomic_DNA"/>
</dbReference>
<accession>A1ZFZ6</accession>
<comment type="caution">
    <text evidence="1">The sequence shown here is derived from an EMBL/GenBank/DDBJ whole genome shotgun (WGS) entry which is preliminary data.</text>
</comment>
<dbReference type="RefSeq" id="WP_002694634.1">
    <property type="nucleotide sequence ID" value="NZ_AAWS01000005.1"/>
</dbReference>
<gene>
    <name evidence="1" type="ORF">M23134_01244</name>
</gene>
<sequence>MCIVKIDISEDTRNAFGEGDANETVYEADTVSNSEEIVAEKEAVIKEVSIDFGM</sequence>
<name>A1ZFZ6_MICM2</name>
<dbReference type="Proteomes" id="UP000004095">
    <property type="component" value="Unassembled WGS sequence"/>
</dbReference>
<evidence type="ECO:0000313" key="2">
    <source>
        <dbReference type="Proteomes" id="UP000004095"/>
    </source>
</evidence>
<dbReference type="AlphaFoldDB" id="A1ZFZ6"/>
<organism evidence="1 2">
    <name type="scientific">Microscilla marina ATCC 23134</name>
    <dbReference type="NCBI Taxonomy" id="313606"/>
    <lineage>
        <taxon>Bacteria</taxon>
        <taxon>Pseudomonadati</taxon>
        <taxon>Bacteroidota</taxon>
        <taxon>Cytophagia</taxon>
        <taxon>Cytophagales</taxon>
        <taxon>Microscillaceae</taxon>
        <taxon>Microscilla</taxon>
    </lineage>
</organism>